<gene>
    <name evidence="10" type="ORF">POTOM_040288</name>
</gene>
<evidence type="ECO:0000256" key="5">
    <source>
        <dbReference type="ARBA" id="ARBA00022989"/>
    </source>
</evidence>
<sequence>MKSGDINKSFDFLLQQSLLLSLLQIPFCVVVGWIMGKPMDLNFQLFETATLFITVIVVAFFLQEGSSNYFKGLMLILCYVIVAASFFVHEDPPPEEKSLTP</sequence>
<accession>A0A8X8CJU2</accession>
<keyword evidence="5 8" id="KW-1133">Transmembrane helix</keyword>
<keyword evidence="4 8" id="KW-0812">Transmembrane</keyword>
<dbReference type="AlphaFoldDB" id="A0A8X8CJU2"/>
<dbReference type="GO" id="GO:0015369">
    <property type="term" value="F:calcium:proton antiporter activity"/>
    <property type="evidence" value="ECO:0007669"/>
    <property type="project" value="TreeGrafter"/>
</dbReference>
<feature type="transmembrane region" description="Helical" evidence="8">
    <location>
        <begin position="12"/>
        <end position="35"/>
    </location>
</feature>
<dbReference type="GO" id="GO:0009705">
    <property type="term" value="C:plant-type vacuole membrane"/>
    <property type="evidence" value="ECO:0007669"/>
    <property type="project" value="TreeGrafter"/>
</dbReference>
<keyword evidence="11" id="KW-1185">Reference proteome</keyword>
<evidence type="ECO:0000256" key="3">
    <source>
        <dbReference type="ARBA" id="ARBA00022449"/>
    </source>
</evidence>
<comment type="caution">
    <text evidence="10">The sequence shown here is derived from an EMBL/GenBank/DDBJ whole genome shotgun (WGS) entry which is preliminary data.</text>
</comment>
<dbReference type="GO" id="GO:0012505">
    <property type="term" value="C:endomembrane system"/>
    <property type="evidence" value="ECO:0007669"/>
    <property type="project" value="UniProtKB-SubCell"/>
</dbReference>
<comment type="subcellular location">
    <subcellularLocation>
        <location evidence="1">Endomembrane system</location>
        <topology evidence="1">Multi-pass membrane protein</topology>
    </subcellularLocation>
</comment>
<dbReference type="PANTHER" id="PTHR31503">
    <property type="entry name" value="VACUOLAR CALCIUM ION TRANSPORTER"/>
    <property type="match status" value="1"/>
</dbReference>
<feature type="domain" description="Sodium/calcium exchanger membrane region" evidence="9">
    <location>
        <begin position="19"/>
        <end position="86"/>
    </location>
</feature>
<dbReference type="InterPro" id="IPR004713">
    <property type="entry name" value="CaH_exchang"/>
</dbReference>
<dbReference type="InterPro" id="IPR004837">
    <property type="entry name" value="NaCa_Exmemb"/>
</dbReference>
<evidence type="ECO:0000256" key="7">
    <source>
        <dbReference type="ARBA" id="ARBA00023136"/>
    </source>
</evidence>
<keyword evidence="3" id="KW-0050">Antiport</keyword>
<protein>
    <recommendedName>
        <fullName evidence="9">Sodium/calcium exchanger membrane region domain-containing protein</fullName>
    </recommendedName>
</protein>
<dbReference type="GO" id="GO:0006874">
    <property type="term" value="P:intracellular calcium ion homeostasis"/>
    <property type="evidence" value="ECO:0007669"/>
    <property type="project" value="TreeGrafter"/>
</dbReference>
<evidence type="ECO:0000313" key="11">
    <source>
        <dbReference type="Proteomes" id="UP000886885"/>
    </source>
</evidence>
<name>A0A8X8CJU2_POPTO</name>
<evidence type="ECO:0000256" key="1">
    <source>
        <dbReference type="ARBA" id="ARBA00004127"/>
    </source>
</evidence>
<keyword evidence="6" id="KW-0406">Ion transport</keyword>
<proteinExistence type="predicted"/>
<evidence type="ECO:0000256" key="2">
    <source>
        <dbReference type="ARBA" id="ARBA00022448"/>
    </source>
</evidence>
<dbReference type="Proteomes" id="UP000886885">
    <property type="component" value="Chromosome 11A"/>
</dbReference>
<reference evidence="10" key="1">
    <citation type="journal article" date="2020" name="bioRxiv">
        <title>Hybrid origin of Populus tomentosa Carr. identified through genome sequencing and phylogenomic analysis.</title>
        <authorList>
            <person name="An X."/>
            <person name="Gao K."/>
            <person name="Chen Z."/>
            <person name="Li J."/>
            <person name="Yang X."/>
            <person name="Yang X."/>
            <person name="Zhou J."/>
            <person name="Guo T."/>
            <person name="Zhao T."/>
            <person name="Huang S."/>
            <person name="Miao D."/>
            <person name="Khan W.U."/>
            <person name="Rao P."/>
            <person name="Ye M."/>
            <person name="Lei B."/>
            <person name="Liao W."/>
            <person name="Wang J."/>
            <person name="Ji L."/>
            <person name="Li Y."/>
            <person name="Guo B."/>
            <person name="Mustafa N.S."/>
            <person name="Li S."/>
            <person name="Yun Q."/>
            <person name="Keller S.R."/>
            <person name="Mao J."/>
            <person name="Zhang R."/>
            <person name="Strauss S.H."/>
        </authorList>
    </citation>
    <scope>NUCLEOTIDE SEQUENCE</scope>
    <source>
        <strain evidence="10">GM15</strain>
        <tissue evidence="10">Leaf</tissue>
    </source>
</reference>
<evidence type="ECO:0000259" key="9">
    <source>
        <dbReference type="Pfam" id="PF01699"/>
    </source>
</evidence>
<dbReference type="PANTHER" id="PTHR31503:SF48">
    <property type="entry name" value="VACUOLAR CATION_PROTON EXCHANGER 2"/>
    <property type="match status" value="1"/>
</dbReference>
<feature type="transmembrane region" description="Helical" evidence="8">
    <location>
        <begin position="69"/>
        <end position="88"/>
    </location>
</feature>
<dbReference type="EMBL" id="JAAWWB010000021">
    <property type="protein sequence ID" value="KAG6756845.1"/>
    <property type="molecule type" value="Genomic_DNA"/>
</dbReference>
<organism evidence="10 11">
    <name type="scientific">Populus tomentosa</name>
    <name type="common">Chinese white poplar</name>
    <dbReference type="NCBI Taxonomy" id="118781"/>
    <lineage>
        <taxon>Eukaryota</taxon>
        <taxon>Viridiplantae</taxon>
        <taxon>Streptophyta</taxon>
        <taxon>Embryophyta</taxon>
        <taxon>Tracheophyta</taxon>
        <taxon>Spermatophyta</taxon>
        <taxon>Magnoliopsida</taxon>
        <taxon>eudicotyledons</taxon>
        <taxon>Gunneridae</taxon>
        <taxon>Pentapetalae</taxon>
        <taxon>rosids</taxon>
        <taxon>fabids</taxon>
        <taxon>Malpighiales</taxon>
        <taxon>Salicaceae</taxon>
        <taxon>Saliceae</taxon>
        <taxon>Populus</taxon>
    </lineage>
</organism>
<feature type="transmembrane region" description="Helical" evidence="8">
    <location>
        <begin position="41"/>
        <end position="62"/>
    </location>
</feature>
<dbReference type="OrthoDB" id="1699231at2759"/>
<evidence type="ECO:0000256" key="6">
    <source>
        <dbReference type="ARBA" id="ARBA00023065"/>
    </source>
</evidence>
<evidence type="ECO:0000256" key="8">
    <source>
        <dbReference type="SAM" id="Phobius"/>
    </source>
</evidence>
<keyword evidence="7 8" id="KW-0472">Membrane</keyword>
<evidence type="ECO:0000313" key="10">
    <source>
        <dbReference type="EMBL" id="KAG6756845.1"/>
    </source>
</evidence>
<evidence type="ECO:0000256" key="4">
    <source>
        <dbReference type="ARBA" id="ARBA00022692"/>
    </source>
</evidence>
<dbReference type="Pfam" id="PF01699">
    <property type="entry name" value="Na_Ca_ex"/>
    <property type="match status" value="1"/>
</dbReference>
<keyword evidence="2" id="KW-0813">Transport</keyword>